<dbReference type="SUPFAM" id="SSF53092">
    <property type="entry name" value="Creatinase/prolidase N-terminal domain"/>
    <property type="match status" value="1"/>
</dbReference>
<dbReference type="Pfam" id="PF00557">
    <property type="entry name" value="Peptidase_M24"/>
    <property type="match status" value="1"/>
</dbReference>
<dbReference type="Gene3D" id="3.40.350.10">
    <property type="entry name" value="Creatinase/prolidase N-terminal domain"/>
    <property type="match status" value="1"/>
</dbReference>
<dbReference type="SUPFAM" id="SSF55920">
    <property type="entry name" value="Creatinase/aminopeptidase"/>
    <property type="match status" value="1"/>
</dbReference>
<sequence length="387" mass="43710">MVETLPDATVHRMRHYRKDRLLQMMQELDIPTLLIYDPVSIRYATDSRNVQVYALNHECRYLFMAADGTTELFDWVAGHDAYHGHLDTIDAVHVARPVGFMSDGADNFDTSLREWADQIESLIRRTSPDDLRVGIDRLSHFQAAELERRGIRVIDGHPAIYRARAVKGPEELEAQRLSAKACHDGFERMFAATKPGVTESDIWAHLHAANIEWEGEWINARYLLSGEKTNPWAQETGLRVIQQGDIIGCDSDLIGPYGYAHDISRTWMADGTPDDRQRRLYAACFEHVHRNMELLKPGLSFLELMEKGFCYSAELAEQNFTTIFHGLGLENEWPIIMSPDKLHIPGAYGGGYDGVLEVGMTLCIESYAGETGGPDGVKLEEMVLITE</sequence>
<dbReference type="AlphaFoldDB" id="A0A381ZRI1"/>
<dbReference type="PANTHER" id="PTHR46112">
    <property type="entry name" value="AMINOPEPTIDASE"/>
    <property type="match status" value="1"/>
</dbReference>
<dbReference type="InterPro" id="IPR029149">
    <property type="entry name" value="Creatin/AminoP/Spt16_N"/>
</dbReference>
<feature type="domain" description="Peptidase M24" evidence="1">
    <location>
        <begin position="176"/>
        <end position="387"/>
    </location>
</feature>
<evidence type="ECO:0000259" key="1">
    <source>
        <dbReference type="Pfam" id="PF00557"/>
    </source>
</evidence>
<dbReference type="PANTHER" id="PTHR46112:SF2">
    <property type="entry name" value="XAA-PRO AMINOPEPTIDASE P-RELATED"/>
    <property type="match status" value="1"/>
</dbReference>
<organism evidence="2">
    <name type="scientific">marine metagenome</name>
    <dbReference type="NCBI Taxonomy" id="408172"/>
    <lineage>
        <taxon>unclassified sequences</taxon>
        <taxon>metagenomes</taxon>
        <taxon>ecological metagenomes</taxon>
    </lineage>
</organism>
<dbReference type="Gene3D" id="3.90.230.10">
    <property type="entry name" value="Creatinase/methionine aminopeptidase superfamily"/>
    <property type="match status" value="1"/>
</dbReference>
<accession>A0A381ZRI1</accession>
<feature type="non-terminal residue" evidence="2">
    <location>
        <position position="387"/>
    </location>
</feature>
<gene>
    <name evidence="2" type="ORF">METZ01_LOCUS144241</name>
</gene>
<proteinExistence type="predicted"/>
<dbReference type="CDD" id="cd01066">
    <property type="entry name" value="APP_MetAP"/>
    <property type="match status" value="1"/>
</dbReference>
<evidence type="ECO:0000313" key="2">
    <source>
        <dbReference type="EMBL" id="SVA91387.1"/>
    </source>
</evidence>
<dbReference type="InterPro" id="IPR050659">
    <property type="entry name" value="Peptidase_M24B"/>
</dbReference>
<dbReference type="EMBL" id="UINC01022219">
    <property type="protein sequence ID" value="SVA91387.1"/>
    <property type="molecule type" value="Genomic_DNA"/>
</dbReference>
<name>A0A381ZRI1_9ZZZZ</name>
<protein>
    <recommendedName>
        <fullName evidence="1">Peptidase M24 domain-containing protein</fullName>
    </recommendedName>
</protein>
<dbReference type="InterPro" id="IPR000994">
    <property type="entry name" value="Pept_M24"/>
</dbReference>
<reference evidence="2" key="1">
    <citation type="submission" date="2018-05" db="EMBL/GenBank/DDBJ databases">
        <authorList>
            <person name="Lanie J.A."/>
            <person name="Ng W.-L."/>
            <person name="Kazmierczak K.M."/>
            <person name="Andrzejewski T.M."/>
            <person name="Davidsen T.M."/>
            <person name="Wayne K.J."/>
            <person name="Tettelin H."/>
            <person name="Glass J.I."/>
            <person name="Rusch D."/>
            <person name="Podicherti R."/>
            <person name="Tsui H.-C.T."/>
            <person name="Winkler M.E."/>
        </authorList>
    </citation>
    <scope>NUCLEOTIDE SEQUENCE</scope>
</reference>
<dbReference type="InterPro" id="IPR036005">
    <property type="entry name" value="Creatinase/aminopeptidase-like"/>
</dbReference>